<dbReference type="InterPro" id="IPR001647">
    <property type="entry name" value="HTH_TetR"/>
</dbReference>
<dbReference type="AlphaFoldDB" id="A0A917PLH9"/>
<evidence type="ECO:0000256" key="1">
    <source>
        <dbReference type="ARBA" id="ARBA00023125"/>
    </source>
</evidence>
<evidence type="ECO:0000259" key="3">
    <source>
        <dbReference type="PROSITE" id="PS50977"/>
    </source>
</evidence>
<dbReference type="PANTHER" id="PTHR43479:SF11">
    <property type="entry name" value="ACREF_ENVCD OPERON REPRESSOR-RELATED"/>
    <property type="match status" value="1"/>
</dbReference>
<gene>
    <name evidence="4" type="ORF">GCM10011372_22120</name>
</gene>
<protein>
    <recommendedName>
        <fullName evidence="3">HTH tetR-type domain-containing protein</fullName>
    </recommendedName>
</protein>
<accession>A0A917PLH9</accession>
<keyword evidence="1 2" id="KW-0238">DNA-binding</keyword>
<sequence length="183" mass="19966">MPETTHPTRQLLLDAGLAAAESGTLAGTTVDDVVRAAGVSKGTFYVHFTDRSAYLVELHRSFYDALGARVRAAMTDLPPGADRLRRGTEVYLNACLSARGVRAMLLDVRSDPVVAVRIREHNAHYLDLVAEDLDALATPDPGSAGRLFVAAVHETALAELEEGREQPRLRRALWRIARIAPTR</sequence>
<evidence type="ECO:0000313" key="4">
    <source>
        <dbReference type="EMBL" id="GGJ83370.1"/>
    </source>
</evidence>
<dbReference type="PANTHER" id="PTHR43479">
    <property type="entry name" value="ACREF/ENVCD OPERON REPRESSOR-RELATED"/>
    <property type="match status" value="1"/>
</dbReference>
<evidence type="ECO:0000256" key="2">
    <source>
        <dbReference type="PROSITE-ProRule" id="PRU00335"/>
    </source>
</evidence>
<dbReference type="GO" id="GO:0003677">
    <property type="term" value="F:DNA binding"/>
    <property type="evidence" value="ECO:0007669"/>
    <property type="project" value="UniProtKB-UniRule"/>
</dbReference>
<name>A0A917PLH9_9MICO</name>
<dbReference type="SUPFAM" id="SSF46689">
    <property type="entry name" value="Homeodomain-like"/>
    <property type="match status" value="1"/>
</dbReference>
<evidence type="ECO:0000313" key="5">
    <source>
        <dbReference type="Proteomes" id="UP000636956"/>
    </source>
</evidence>
<dbReference type="RefSeq" id="WP_188743497.1">
    <property type="nucleotide sequence ID" value="NZ_BAABFW010000006.1"/>
</dbReference>
<keyword evidence="5" id="KW-1185">Reference proteome</keyword>
<feature type="DNA-binding region" description="H-T-H motif" evidence="2">
    <location>
        <begin position="29"/>
        <end position="48"/>
    </location>
</feature>
<dbReference type="Pfam" id="PF00440">
    <property type="entry name" value="TetR_N"/>
    <property type="match status" value="1"/>
</dbReference>
<reference evidence="4" key="2">
    <citation type="submission" date="2020-09" db="EMBL/GenBank/DDBJ databases">
        <authorList>
            <person name="Sun Q."/>
            <person name="Zhou Y."/>
        </authorList>
    </citation>
    <scope>NUCLEOTIDE SEQUENCE</scope>
    <source>
        <strain evidence="4">CGMCC 1.8984</strain>
    </source>
</reference>
<dbReference type="Gene3D" id="1.10.357.10">
    <property type="entry name" value="Tetracycline Repressor, domain 2"/>
    <property type="match status" value="1"/>
</dbReference>
<dbReference type="InterPro" id="IPR009057">
    <property type="entry name" value="Homeodomain-like_sf"/>
</dbReference>
<comment type="caution">
    <text evidence="4">The sequence shown here is derived from an EMBL/GenBank/DDBJ whole genome shotgun (WGS) entry which is preliminary data.</text>
</comment>
<proteinExistence type="predicted"/>
<reference evidence="4" key="1">
    <citation type="journal article" date="2014" name="Int. J. Syst. Evol. Microbiol.">
        <title>Complete genome sequence of Corynebacterium casei LMG S-19264T (=DSM 44701T), isolated from a smear-ripened cheese.</title>
        <authorList>
            <consortium name="US DOE Joint Genome Institute (JGI-PGF)"/>
            <person name="Walter F."/>
            <person name="Albersmeier A."/>
            <person name="Kalinowski J."/>
            <person name="Ruckert C."/>
        </authorList>
    </citation>
    <scope>NUCLEOTIDE SEQUENCE</scope>
    <source>
        <strain evidence="4">CGMCC 1.8984</strain>
    </source>
</reference>
<dbReference type="PROSITE" id="PS50977">
    <property type="entry name" value="HTH_TETR_2"/>
    <property type="match status" value="1"/>
</dbReference>
<feature type="domain" description="HTH tetR-type" evidence="3">
    <location>
        <begin position="6"/>
        <end position="66"/>
    </location>
</feature>
<dbReference type="InterPro" id="IPR050624">
    <property type="entry name" value="HTH-type_Tx_Regulator"/>
</dbReference>
<organism evidence="4 5">
    <name type="scientific">Agromyces bauzanensis</name>
    <dbReference type="NCBI Taxonomy" id="1308924"/>
    <lineage>
        <taxon>Bacteria</taxon>
        <taxon>Bacillati</taxon>
        <taxon>Actinomycetota</taxon>
        <taxon>Actinomycetes</taxon>
        <taxon>Micrococcales</taxon>
        <taxon>Microbacteriaceae</taxon>
        <taxon>Agromyces</taxon>
    </lineage>
</organism>
<dbReference type="EMBL" id="BMMD01000012">
    <property type="protein sequence ID" value="GGJ83370.1"/>
    <property type="molecule type" value="Genomic_DNA"/>
</dbReference>
<dbReference type="Proteomes" id="UP000636956">
    <property type="component" value="Unassembled WGS sequence"/>
</dbReference>